<gene>
    <name evidence="1" type="ORF">bhn_I1543</name>
</gene>
<dbReference type="OrthoDB" id="2085859at2"/>
<evidence type="ECO:0000313" key="1">
    <source>
        <dbReference type="EMBL" id="AOZ96576.1"/>
    </source>
</evidence>
<sequence>MKKRGFCIFYKNLYWGSSLKKHSLIKWRLVHGRGQFNIFCITRSMNDRDQLDIIHCAFLKQSYYLEHPVMIYGVAKSYDEALELVVKISDEAIQNGYEGRLLAYLDRE</sequence>
<keyword evidence="2" id="KW-1185">Reference proteome</keyword>
<proteinExistence type="predicted"/>
<name>A0A1D9P1V9_9FIRM</name>
<accession>A0A1D9P1V9</accession>
<evidence type="ECO:0000313" key="2">
    <source>
        <dbReference type="Proteomes" id="UP000179284"/>
    </source>
</evidence>
<dbReference type="EMBL" id="CP017831">
    <property type="protein sequence ID" value="AOZ96576.1"/>
    <property type="molecule type" value="Genomic_DNA"/>
</dbReference>
<protein>
    <submittedName>
        <fullName evidence="1">Uncharacterized protein</fullName>
    </submittedName>
</protein>
<dbReference type="AlphaFoldDB" id="A0A1D9P1V9"/>
<organism evidence="1 2">
    <name type="scientific">Butyrivibrio hungatei</name>
    <dbReference type="NCBI Taxonomy" id="185008"/>
    <lineage>
        <taxon>Bacteria</taxon>
        <taxon>Bacillati</taxon>
        <taxon>Bacillota</taxon>
        <taxon>Clostridia</taxon>
        <taxon>Lachnospirales</taxon>
        <taxon>Lachnospiraceae</taxon>
        <taxon>Butyrivibrio</taxon>
    </lineage>
</organism>
<dbReference type="RefSeq" id="WP_071176254.1">
    <property type="nucleotide sequence ID" value="NZ_CP017831.1"/>
</dbReference>
<dbReference type="Proteomes" id="UP000179284">
    <property type="component" value="Chromosome I"/>
</dbReference>
<dbReference type="KEGG" id="bhu:bhn_I1543"/>
<reference evidence="2" key="1">
    <citation type="submission" date="2016-10" db="EMBL/GenBank/DDBJ databases">
        <title>The complete genome sequence of the rumen bacterium Butyrivibrio hungatei MB2003.</title>
        <authorList>
            <person name="Palevich N."/>
            <person name="Kelly W.J."/>
            <person name="Leahy S.C."/>
            <person name="Altermann E."/>
            <person name="Rakonjac J."/>
            <person name="Attwood G.T."/>
        </authorList>
    </citation>
    <scope>NUCLEOTIDE SEQUENCE [LARGE SCALE GENOMIC DNA]</scope>
    <source>
        <strain evidence="2">MB2003</strain>
    </source>
</reference>